<dbReference type="EMBL" id="RYFI01000002">
    <property type="protein sequence ID" value="RXF75057.1"/>
    <property type="molecule type" value="Genomic_DNA"/>
</dbReference>
<accession>A0A4Q0MMJ5</accession>
<organism evidence="2 3">
    <name type="scientific">Hansschlegelia zhihuaiae</name>
    <dbReference type="NCBI Taxonomy" id="405005"/>
    <lineage>
        <taxon>Bacteria</taxon>
        <taxon>Pseudomonadati</taxon>
        <taxon>Pseudomonadota</taxon>
        <taxon>Alphaproteobacteria</taxon>
        <taxon>Hyphomicrobiales</taxon>
        <taxon>Methylopilaceae</taxon>
        <taxon>Hansschlegelia</taxon>
    </lineage>
</organism>
<evidence type="ECO:0000259" key="1">
    <source>
        <dbReference type="Pfam" id="PF12802"/>
    </source>
</evidence>
<dbReference type="InterPro" id="IPR036388">
    <property type="entry name" value="WH-like_DNA-bd_sf"/>
</dbReference>
<sequence>MEPARMIQPATLAEQRTSEEVRVHEILCASGHWCSAYIIASRLGLSRAAVSRAMQRMKRRGLVEADGHCWRALTPRELGLDQ</sequence>
<dbReference type="Proteomes" id="UP000289708">
    <property type="component" value="Unassembled WGS sequence"/>
</dbReference>
<reference evidence="2 3" key="1">
    <citation type="submission" date="2018-12" db="EMBL/GenBank/DDBJ databases">
        <title>bacterium Hansschlegelia zhihuaiae S113.</title>
        <authorList>
            <person name="He J."/>
        </authorList>
    </citation>
    <scope>NUCLEOTIDE SEQUENCE [LARGE SCALE GENOMIC DNA]</scope>
    <source>
        <strain evidence="2 3">S 113</strain>
    </source>
</reference>
<dbReference type="Gene3D" id="1.10.10.10">
    <property type="entry name" value="Winged helix-like DNA-binding domain superfamily/Winged helix DNA-binding domain"/>
    <property type="match status" value="1"/>
</dbReference>
<dbReference type="GO" id="GO:0006355">
    <property type="term" value="P:regulation of DNA-templated transcription"/>
    <property type="evidence" value="ECO:0007669"/>
    <property type="project" value="InterPro"/>
</dbReference>
<keyword evidence="3" id="KW-1185">Reference proteome</keyword>
<dbReference type="Pfam" id="PF12802">
    <property type="entry name" value="MarR_2"/>
    <property type="match status" value="1"/>
</dbReference>
<dbReference type="GO" id="GO:0003677">
    <property type="term" value="F:DNA binding"/>
    <property type="evidence" value="ECO:0007669"/>
    <property type="project" value="InterPro"/>
</dbReference>
<comment type="caution">
    <text evidence="2">The sequence shown here is derived from an EMBL/GenBank/DDBJ whole genome shotgun (WGS) entry which is preliminary data.</text>
</comment>
<proteinExistence type="predicted"/>
<feature type="domain" description="HTH marR-type" evidence="1">
    <location>
        <begin position="27"/>
        <end position="64"/>
    </location>
</feature>
<protein>
    <submittedName>
        <fullName evidence="2">MarR family transcriptional regulator</fullName>
    </submittedName>
</protein>
<dbReference type="AlphaFoldDB" id="A0A4Q0MMJ5"/>
<dbReference type="InterPro" id="IPR000835">
    <property type="entry name" value="HTH_MarR-typ"/>
</dbReference>
<dbReference type="InterPro" id="IPR036390">
    <property type="entry name" value="WH_DNA-bd_sf"/>
</dbReference>
<dbReference type="SUPFAM" id="SSF46785">
    <property type="entry name" value="Winged helix' DNA-binding domain"/>
    <property type="match status" value="1"/>
</dbReference>
<evidence type="ECO:0000313" key="3">
    <source>
        <dbReference type="Proteomes" id="UP000289708"/>
    </source>
</evidence>
<name>A0A4Q0MMJ5_9HYPH</name>
<gene>
    <name evidence="2" type="ORF">EK403_03140</name>
</gene>
<evidence type="ECO:0000313" key="2">
    <source>
        <dbReference type="EMBL" id="RXF75057.1"/>
    </source>
</evidence>